<organism evidence="8 9">
    <name type="scientific">Roseiterribacter gracilis</name>
    <dbReference type="NCBI Taxonomy" id="2812848"/>
    <lineage>
        <taxon>Bacteria</taxon>
        <taxon>Pseudomonadati</taxon>
        <taxon>Pseudomonadota</taxon>
        <taxon>Alphaproteobacteria</taxon>
        <taxon>Rhodospirillales</taxon>
        <taxon>Roseiterribacteraceae</taxon>
        <taxon>Roseiterribacter</taxon>
    </lineage>
</organism>
<sequence length="194" mass="21797">MTETRAAEQGGADDSWSVWMAAAQDGDNRSYERLLREITPYIRALVRQQHRSPDRADDVVQEVLLSIHRVRHTYDPGRPFKQWLTAIARRRSIDAVRRRIRENAVEIDAPLAYETYADPDANKDARASEAAEEIASALDALSPGQRQALELLKLKEMSLKEAAAITGQSEGSLKVGVHRAIKSLRARLAREGER</sequence>
<dbReference type="Pfam" id="PF08281">
    <property type="entry name" value="Sigma70_r4_2"/>
    <property type="match status" value="1"/>
</dbReference>
<evidence type="ECO:0000313" key="9">
    <source>
        <dbReference type="Proteomes" id="UP000681075"/>
    </source>
</evidence>
<dbReference type="InterPro" id="IPR013324">
    <property type="entry name" value="RNA_pol_sigma_r3/r4-like"/>
</dbReference>
<dbReference type="Gene3D" id="1.10.1740.10">
    <property type="match status" value="1"/>
</dbReference>
<dbReference type="AlphaFoldDB" id="A0A8S8XH41"/>
<keyword evidence="2" id="KW-0805">Transcription regulation</keyword>
<evidence type="ECO:0000256" key="2">
    <source>
        <dbReference type="ARBA" id="ARBA00023015"/>
    </source>
</evidence>
<dbReference type="NCBIfam" id="TIGR02937">
    <property type="entry name" value="sigma70-ECF"/>
    <property type="match status" value="1"/>
</dbReference>
<evidence type="ECO:0000256" key="3">
    <source>
        <dbReference type="ARBA" id="ARBA00023082"/>
    </source>
</evidence>
<keyword evidence="3" id="KW-0731">Sigma factor</keyword>
<dbReference type="InterPro" id="IPR039425">
    <property type="entry name" value="RNA_pol_sigma-70-like"/>
</dbReference>
<dbReference type="InterPro" id="IPR013249">
    <property type="entry name" value="RNA_pol_sigma70_r4_t2"/>
</dbReference>
<reference evidence="8" key="1">
    <citation type="submission" date="2021-02" db="EMBL/GenBank/DDBJ databases">
        <title>Genome sequence of Rhodospirillales sp. strain TMPK1 isolated from soil.</title>
        <authorList>
            <person name="Nakai R."/>
            <person name="Kusada H."/>
            <person name="Tamaki H."/>
        </authorList>
    </citation>
    <scope>NUCLEOTIDE SEQUENCE</scope>
    <source>
        <strain evidence="8">TMPK1</strain>
    </source>
</reference>
<name>A0A8S8XH41_9PROT</name>
<proteinExistence type="inferred from homology"/>
<dbReference type="Pfam" id="PF04542">
    <property type="entry name" value="Sigma70_r2"/>
    <property type="match status" value="1"/>
</dbReference>
<feature type="domain" description="RNA polymerase sigma factor 70 region 4 type 2" evidence="7">
    <location>
        <begin position="132"/>
        <end position="184"/>
    </location>
</feature>
<dbReference type="Proteomes" id="UP000681075">
    <property type="component" value="Unassembled WGS sequence"/>
</dbReference>
<dbReference type="EMBL" id="BOPV01000001">
    <property type="protein sequence ID" value="GIL41864.1"/>
    <property type="molecule type" value="Genomic_DNA"/>
</dbReference>
<dbReference type="InterPro" id="IPR013325">
    <property type="entry name" value="RNA_pol_sigma_r2"/>
</dbReference>
<comment type="caution">
    <text evidence="8">The sequence shown here is derived from an EMBL/GenBank/DDBJ whole genome shotgun (WGS) entry which is preliminary data.</text>
</comment>
<dbReference type="InterPro" id="IPR036388">
    <property type="entry name" value="WH-like_DNA-bd_sf"/>
</dbReference>
<dbReference type="PANTHER" id="PTHR43133">
    <property type="entry name" value="RNA POLYMERASE ECF-TYPE SIGMA FACTO"/>
    <property type="match status" value="1"/>
</dbReference>
<gene>
    <name evidence="8" type="primary">SigD</name>
    <name evidence="8" type="ORF">TMPK1_41010</name>
</gene>
<dbReference type="SUPFAM" id="SSF88946">
    <property type="entry name" value="Sigma2 domain of RNA polymerase sigma factors"/>
    <property type="match status" value="1"/>
</dbReference>
<accession>A0A8S8XH41</accession>
<protein>
    <submittedName>
        <fullName evidence="8">RNA polymerase sigma factor</fullName>
    </submittedName>
</protein>
<comment type="similarity">
    <text evidence="1">Belongs to the sigma-70 factor family. ECF subfamily.</text>
</comment>
<dbReference type="GO" id="GO:0016987">
    <property type="term" value="F:sigma factor activity"/>
    <property type="evidence" value="ECO:0007669"/>
    <property type="project" value="UniProtKB-KW"/>
</dbReference>
<dbReference type="InterPro" id="IPR007627">
    <property type="entry name" value="RNA_pol_sigma70_r2"/>
</dbReference>
<evidence type="ECO:0000256" key="1">
    <source>
        <dbReference type="ARBA" id="ARBA00010641"/>
    </source>
</evidence>
<dbReference type="CDD" id="cd06171">
    <property type="entry name" value="Sigma70_r4"/>
    <property type="match status" value="1"/>
</dbReference>
<dbReference type="SUPFAM" id="SSF88659">
    <property type="entry name" value="Sigma3 and sigma4 domains of RNA polymerase sigma factors"/>
    <property type="match status" value="1"/>
</dbReference>
<feature type="domain" description="RNA polymerase sigma-70 region 2" evidence="6">
    <location>
        <begin position="36"/>
        <end position="99"/>
    </location>
</feature>
<keyword evidence="4" id="KW-0238">DNA-binding</keyword>
<dbReference type="GO" id="GO:0006352">
    <property type="term" value="P:DNA-templated transcription initiation"/>
    <property type="evidence" value="ECO:0007669"/>
    <property type="project" value="InterPro"/>
</dbReference>
<dbReference type="InterPro" id="IPR014284">
    <property type="entry name" value="RNA_pol_sigma-70_dom"/>
</dbReference>
<evidence type="ECO:0000259" key="6">
    <source>
        <dbReference type="Pfam" id="PF04542"/>
    </source>
</evidence>
<dbReference type="GO" id="GO:0003677">
    <property type="term" value="F:DNA binding"/>
    <property type="evidence" value="ECO:0007669"/>
    <property type="project" value="UniProtKB-KW"/>
</dbReference>
<evidence type="ECO:0000256" key="4">
    <source>
        <dbReference type="ARBA" id="ARBA00023125"/>
    </source>
</evidence>
<keyword evidence="9" id="KW-1185">Reference proteome</keyword>
<evidence type="ECO:0000259" key="7">
    <source>
        <dbReference type="Pfam" id="PF08281"/>
    </source>
</evidence>
<evidence type="ECO:0000313" key="8">
    <source>
        <dbReference type="EMBL" id="GIL41864.1"/>
    </source>
</evidence>
<dbReference type="Gene3D" id="1.10.10.10">
    <property type="entry name" value="Winged helix-like DNA-binding domain superfamily/Winged helix DNA-binding domain"/>
    <property type="match status" value="1"/>
</dbReference>
<dbReference type="PANTHER" id="PTHR43133:SF58">
    <property type="entry name" value="ECF RNA POLYMERASE SIGMA FACTOR SIGD"/>
    <property type="match status" value="1"/>
</dbReference>
<evidence type="ECO:0000256" key="5">
    <source>
        <dbReference type="ARBA" id="ARBA00023163"/>
    </source>
</evidence>
<keyword evidence="5" id="KW-0804">Transcription</keyword>